<dbReference type="Proteomes" id="UP000230959">
    <property type="component" value="Unassembled WGS sequence"/>
</dbReference>
<dbReference type="InterPro" id="IPR024414">
    <property type="entry name" value="Uncharacterised_PrgI"/>
</dbReference>
<proteinExistence type="predicted"/>
<evidence type="ECO:0000313" key="3">
    <source>
        <dbReference type="Proteomes" id="UP000230959"/>
    </source>
</evidence>
<keyword evidence="1" id="KW-0812">Transmembrane</keyword>
<feature type="transmembrane region" description="Helical" evidence="1">
    <location>
        <begin position="41"/>
        <end position="57"/>
    </location>
</feature>
<dbReference type="Pfam" id="PF12666">
    <property type="entry name" value="PrgI"/>
    <property type="match status" value="1"/>
</dbReference>
<evidence type="ECO:0000256" key="1">
    <source>
        <dbReference type="SAM" id="Phobius"/>
    </source>
</evidence>
<protein>
    <recommendedName>
        <fullName evidence="4">PrgI family protein</fullName>
    </recommendedName>
</protein>
<evidence type="ECO:0008006" key="4">
    <source>
        <dbReference type="Google" id="ProtNLM"/>
    </source>
</evidence>
<feature type="transmembrane region" description="Helical" evidence="1">
    <location>
        <begin position="18"/>
        <end position="35"/>
    </location>
</feature>
<gene>
    <name evidence="2" type="ORF">COV02_02515</name>
</gene>
<keyword evidence="1" id="KW-1133">Transmembrane helix</keyword>
<dbReference type="EMBL" id="PFER01000037">
    <property type="protein sequence ID" value="PJE73451.1"/>
    <property type="molecule type" value="Genomic_DNA"/>
</dbReference>
<evidence type="ECO:0000313" key="2">
    <source>
        <dbReference type="EMBL" id="PJE73451.1"/>
    </source>
</evidence>
<feature type="non-terminal residue" evidence="2">
    <location>
        <position position="1"/>
    </location>
</feature>
<reference evidence="3" key="1">
    <citation type="submission" date="2017-09" db="EMBL/GenBank/DDBJ databases">
        <title>Depth-based differentiation of microbial function through sediment-hosted aquifers and enrichment of novel symbionts in the deep terrestrial subsurface.</title>
        <authorList>
            <person name="Probst A.J."/>
            <person name="Ladd B."/>
            <person name="Jarett J.K."/>
            <person name="Geller-Mcgrath D.E."/>
            <person name="Sieber C.M.K."/>
            <person name="Emerson J.B."/>
            <person name="Anantharaman K."/>
            <person name="Thomas B.C."/>
            <person name="Malmstrom R."/>
            <person name="Stieglmeier M."/>
            <person name="Klingl A."/>
            <person name="Woyke T."/>
            <person name="Ryan C.M."/>
            <person name="Banfield J.F."/>
        </authorList>
    </citation>
    <scope>NUCLEOTIDE SEQUENCE [LARGE SCALE GENOMIC DNA]</scope>
</reference>
<keyword evidence="1" id="KW-0472">Membrane</keyword>
<name>A0A2M8LA34_9BACT</name>
<accession>A0A2M8LA34</accession>
<dbReference type="AlphaFoldDB" id="A0A2M8LA34"/>
<organism evidence="2 3">
    <name type="scientific">Candidatus Terrybacteria bacterium CG10_big_fil_rev_8_21_14_0_10_41_10</name>
    <dbReference type="NCBI Taxonomy" id="1975026"/>
    <lineage>
        <taxon>Bacteria</taxon>
        <taxon>Candidatus Terryibacteriota</taxon>
    </lineage>
</organism>
<sequence length="133" mass="15309">QFIEIESKLFGPLTWKQFVYLAGGAGLIFLLYVVLPFPVVVFLGLPIGGFAMALAFYKVNNQPFIKIVEHGLKYYASPKIYLWKKEKMKTASFTISDARRQREGVMQEEFIPKLTKSRLKDLSWSLDIKSKIK</sequence>
<comment type="caution">
    <text evidence="2">The sequence shown here is derived from an EMBL/GenBank/DDBJ whole genome shotgun (WGS) entry which is preliminary data.</text>
</comment>